<name>A0A841IYI1_9SPHN</name>
<dbReference type="InterPro" id="IPR036282">
    <property type="entry name" value="Glutathione-S-Trfase_C_sf"/>
</dbReference>
<dbReference type="GO" id="GO:0016491">
    <property type="term" value="F:oxidoreductase activity"/>
    <property type="evidence" value="ECO:0007669"/>
    <property type="project" value="UniProtKB-KW"/>
</dbReference>
<comment type="caution">
    <text evidence="4">The sequence shown here is derived from an EMBL/GenBank/DDBJ whole genome shotgun (WGS) entry which is preliminary data.</text>
</comment>
<dbReference type="SUPFAM" id="SSF47616">
    <property type="entry name" value="GST C-terminal domain-like"/>
    <property type="match status" value="1"/>
</dbReference>
<dbReference type="AlphaFoldDB" id="A0A841IYI1"/>
<dbReference type="Proteomes" id="UP000552700">
    <property type="component" value="Unassembled WGS sequence"/>
</dbReference>
<evidence type="ECO:0000313" key="5">
    <source>
        <dbReference type="Proteomes" id="UP000552700"/>
    </source>
</evidence>
<dbReference type="RefSeq" id="WP_184079117.1">
    <property type="nucleotide sequence ID" value="NZ_JACIJP010000002.1"/>
</dbReference>
<dbReference type="Pfam" id="PF00043">
    <property type="entry name" value="GST_C"/>
    <property type="match status" value="1"/>
</dbReference>
<protein>
    <submittedName>
        <fullName evidence="4">GST-like protein</fullName>
        <ecNumber evidence="4">1.8.4.-</ecNumber>
    </submittedName>
</protein>
<evidence type="ECO:0000259" key="2">
    <source>
        <dbReference type="PROSITE" id="PS50404"/>
    </source>
</evidence>
<feature type="domain" description="GST C-terminal" evidence="3">
    <location>
        <begin position="89"/>
        <end position="215"/>
    </location>
</feature>
<dbReference type="SUPFAM" id="SSF52833">
    <property type="entry name" value="Thioredoxin-like"/>
    <property type="match status" value="1"/>
</dbReference>
<accession>A0A841IYI1</accession>
<dbReference type="SFLD" id="SFLDG01150">
    <property type="entry name" value="Main.1:_Beta-like"/>
    <property type="match status" value="1"/>
</dbReference>
<dbReference type="PROSITE" id="PS50405">
    <property type="entry name" value="GST_CTER"/>
    <property type="match status" value="1"/>
</dbReference>
<dbReference type="SFLD" id="SFLDS00019">
    <property type="entry name" value="Glutathione_Transferase_(cytos"/>
    <property type="match status" value="1"/>
</dbReference>
<dbReference type="CDD" id="cd03048">
    <property type="entry name" value="GST_N_Ure2p_like"/>
    <property type="match status" value="1"/>
</dbReference>
<sequence>MIELWGLVSPNAIKVQILLEELGLPYRAHKVDTFRLQQYSPEFLAMNPIGKYPVLIDPDGAGPDQPIFESGAILIYLAETYGQALLPMSGPARWETLKWLVAQVAWVGPMLGQHHHFYLHPSETDTYAGKRYQRQANRVMDVLEGRIRDRSYFAGEHYSVADIAIYPWLHWMNSMGYAWDDYPSLSAWHARVEVRPAVGSVYTKVRGYQQDMAEFIETNRTNPEAFNAYFGREAGAKQLPDFGIGLPSAAPK</sequence>
<evidence type="ECO:0000259" key="3">
    <source>
        <dbReference type="PROSITE" id="PS50405"/>
    </source>
</evidence>
<dbReference type="PANTHER" id="PTHR44051:SF8">
    <property type="entry name" value="GLUTATHIONE S-TRANSFERASE GSTA"/>
    <property type="match status" value="1"/>
</dbReference>
<dbReference type="EMBL" id="JACIJP010000002">
    <property type="protein sequence ID" value="MBB6123723.1"/>
    <property type="molecule type" value="Genomic_DNA"/>
</dbReference>
<dbReference type="SFLD" id="SFLDG00358">
    <property type="entry name" value="Main_(cytGST)"/>
    <property type="match status" value="1"/>
</dbReference>
<dbReference type="InterPro" id="IPR040079">
    <property type="entry name" value="Glutathione_S-Trfase"/>
</dbReference>
<dbReference type="SFLD" id="SFLDG01151">
    <property type="entry name" value="Main.2:_Nu-like"/>
    <property type="match status" value="1"/>
</dbReference>
<dbReference type="InterPro" id="IPR004046">
    <property type="entry name" value="GST_C"/>
</dbReference>
<dbReference type="PROSITE" id="PS50404">
    <property type="entry name" value="GST_NTER"/>
    <property type="match status" value="1"/>
</dbReference>
<dbReference type="CDD" id="cd03178">
    <property type="entry name" value="GST_C_Ure2p_like"/>
    <property type="match status" value="1"/>
</dbReference>
<comment type="similarity">
    <text evidence="1">Belongs to the GST superfamily.</text>
</comment>
<keyword evidence="5" id="KW-1185">Reference proteome</keyword>
<keyword evidence="4" id="KW-0560">Oxidoreductase</keyword>
<reference evidence="4 5" key="1">
    <citation type="submission" date="2020-08" db="EMBL/GenBank/DDBJ databases">
        <title>Genomic Encyclopedia of Type Strains, Phase IV (KMG-IV): sequencing the most valuable type-strain genomes for metagenomic binning, comparative biology and taxonomic classification.</title>
        <authorList>
            <person name="Goeker M."/>
        </authorList>
    </citation>
    <scope>NUCLEOTIDE SEQUENCE [LARGE SCALE GENOMIC DNA]</scope>
    <source>
        <strain evidence="4 5">DSM 102255</strain>
    </source>
</reference>
<organism evidence="4 5">
    <name type="scientific">Sphingobium subterraneum</name>
    <dbReference type="NCBI Taxonomy" id="627688"/>
    <lineage>
        <taxon>Bacteria</taxon>
        <taxon>Pseudomonadati</taxon>
        <taxon>Pseudomonadota</taxon>
        <taxon>Alphaproteobacteria</taxon>
        <taxon>Sphingomonadales</taxon>
        <taxon>Sphingomonadaceae</taxon>
        <taxon>Sphingobium</taxon>
    </lineage>
</organism>
<dbReference type="PANTHER" id="PTHR44051">
    <property type="entry name" value="GLUTATHIONE S-TRANSFERASE-RELATED"/>
    <property type="match status" value="1"/>
</dbReference>
<dbReference type="InterPro" id="IPR004045">
    <property type="entry name" value="Glutathione_S-Trfase_N"/>
</dbReference>
<evidence type="ECO:0000256" key="1">
    <source>
        <dbReference type="RuleBase" id="RU003494"/>
    </source>
</evidence>
<gene>
    <name evidence="4" type="ORF">FHS92_001452</name>
</gene>
<dbReference type="EC" id="1.8.4.-" evidence="4"/>
<feature type="domain" description="GST N-terminal" evidence="2">
    <location>
        <begin position="1"/>
        <end position="85"/>
    </location>
</feature>
<dbReference type="InterPro" id="IPR036249">
    <property type="entry name" value="Thioredoxin-like_sf"/>
</dbReference>
<proteinExistence type="inferred from homology"/>
<dbReference type="Gene3D" id="3.40.30.10">
    <property type="entry name" value="Glutaredoxin"/>
    <property type="match status" value="1"/>
</dbReference>
<dbReference type="Pfam" id="PF02798">
    <property type="entry name" value="GST_N"/>
    <property type="match status" value="1"/>
</dbReference>
<dbReference type="Gene3D" id="1.20.1050.10">
    <property type="match status" value="1"/>
</dbReference>
<dbReference type="InterPro" id="IPR010987">
    <property type="entry name" value="Glutathione-S-Trfase_C-like"/>
</dbReference>
<evidence type="ECO:0000313" key="4">
    <source>
        <dbReference type="EMBL" id="MBB6123723.1"/>
    </source>
</evidence>